<evidence type="ECO:0000313" key="1">
    <source>
        <dbReference type="EMBL" id="GAG30797.1"/>
    </source>
</evidence>
<protein>
    <submittedName>
        <fullName evidence="1">Uncharacterized protein</fullName>
    </submittedName>
</protein>
<proteinExistence type="predicted"/>
<comment type="caution">
    <text evidence="1">The sequence shown here is derived from an EMBL/GenBank/DDBJ whole genome shotgun (WGS) entry which is preliminary data.</text>
</comment>
<organism evidence="1">
    <name type="scientific">marine sediment metagenome</name>
    <dbReference type="NCBI Taxonomy" id="412755"/>
    <lineage>
        <taxon>unclassified sequences</taxon>
        <taxon>metagenomes</taxon>
        <taxon>ecological metagenomes</taxon>
    </lineage>
</organism>
<feature type="non-terminal residue" evidence="1">
    <location>
        <position position="1"/>
    </location>
</feature>
<accession>X0X5X0</accession>
<gene>
    <name evidence="1" type="ORF">S01H1_73675</name>
</gene>
<name>X0X5X0_9ZZZZ</name>
<sequence>VNSAFPSQNITFVSYELLWDDGDFNEGVVM</sequence>
<reference evidence="1" key="1">
    <citation type="journal article" date="2014" name="Front. Microbiol.">
        <title>High frequency of phylogenetically diverse reductive dehalogenase-homologous genes in deep subseafloor sedimentary metagenomes.</title>
        <authorList>
            <person name="Kawai M."/>
            <person name="Futagami T."/>
            <person name="Toyoda A."/>
            <person name="Takaki Y."/>
            <person name="Nishi S."/>
            <person name="Hori S."/>
            <person name="Arai W."/>
            <person name="Tsubouchi T."/>
            <person name="Morono Y."/>
            <person name="Uchiyama I."/>
            <person name="Ito T."/>
            <person name="Fujiyama A."/>
            <person name="Inagaki F."/>
            <person name="Takami H."/>
        </authorList>
    </citation>
    <scope>NUCLEOTIDE SEQUENCE</scope>
    <source>
        <strain evidence="1">Expedition CK06-06</strain>
    </source>
</reference>
<dbReference type="EMBL" id="BARS01049240">
    <property type="protein sequence ID" value="GAG30797.1"/>
    <property type="molecule type" value="Genomic_DNA"/>
</dbReference>
<dbReference type="AlphaFoldDB" id="X0X5X0"/>